<protein>
    <submittedName>
        <fullName evidence="1">Integrin beta-like protein A</fullName>
    </submittedName>
</protein>
<dbReference type="AlphaFoldDB" id="A0A9Q1BF06"/>
<gene>
    <name evidence="1" type="ORF">HOLleu_39632</name>
</gene>
<name>A0A9Q1BF06_HOLLE</name>
<dbReference type="OrthoDB" id="10063988at2759"/>
<accession>A0A9Q1BF06</accession>
<evidence type="ECO:0000313" key="2">
    <source>
        <dbReference type="Proteomes" id="UP001152320"/>
    </source>
</evidence>
<dbReference type="EMBL" id="JAIZAY010000021">
    <property type="protein sequence ID" value="KAJ8022217.1"/>
    <property type="molecule type" value="Genomic_DNA"/>
</dbReference>
<proteinExistence type="predicted"/>
<comment type="caution">
    <text evidence="1">The sequence shown here is derived from an EMBL/GenBank/DDBJ whole genome shotgun (WGS) entry which is preliminary data.</text>
</comment>
<keyword evidence="2" id="KW-1185">Reference proteome</keyword>
<organism evidence="1 2">
    <name type="scientific">Holothuria leucospilota</name>
    <name type="common">Black long sea cucumber</name>
    <name type="synonym">Mertensiothuria leucospilota</name>
    <dbReference type="NCBI Taxonomy" id="206669"/>
    <lineage>
        <taxon>Eukaryota</taxon>
        <taxon>Metazoa</taxon>
        <taxon>Echinodermata</taxon>
        <taxon>Eleutherozoa</taxon>
        <taxon>Echinozoa</taxon>
        <taxon>Holothuroidea</taxon>
        <taxon>Aspidochirotacea</taxon>
        <taxon>Aspidochirotida</taxon>
        <taxon>Holothuriidae</taxon>
        <taxon>Holothuria</taxon>
    </lineage>
</organism>
<reference evidence="1" key="1">
    <citation type="submission" date="2021-10" db="EMBL/GenBank/DDBJ databases">
        <title>Tropical sea cucumber genome reveals ecological adaptation and Cuvierian tubules defense mechanism.</title>
        <authorList>
            <person name="Chen T."/>
        </authorList>
    </citation>
    <scope>NUCLEOTIDE SEQUENCE</scope>
    <source>
        <strain evidence="1">Nanhai2018</strain>
        <tissue evidence="1">Muscle</tissue>
    </source>
</reference>
<sequence length="454" mass="48808">MGPILFSSKRSLFGVTIFIFLGITFVSGSHFRGGVITWRPASNIPPVSGTFPTVLFNYRVAFRTSFSSDHSCNQQTINSGAVNPGEGSLECDNGCTTLNDDFDYRCTDFSTEGDWTTGLGDSAFTPTSNVFEVFYEGRNWIRLANGGNGPWIIRSRVDLTPRADNGLINSSPTTSNMPIVRIQQNCPTTLIIPVADADGDVVRCRYAVSSGDECGTICGQLDATLDEVTCTLEWTPTETGLFGVAIQIEDFVDASSTTPLSGIPLQFLFEVFEGNGTCGEAPVFLPVVLPGQSCIAVRPGGTFTTRIEAEVSDPSRSITSINTVSPIGLTTTAVQPVTGSDVRYFVDVIFTSPSTLQQQEIFCFVAVDSGGLTSEQRCIFLVTSTLPPVPLSATVDGSNLLTITVDTAITRPETSRFIRIVSASNQQTLFTFDTSSATDVRFPVIDTTVQIQLP</sequence>
<keyword evidence="1" id="KW-0401">Integrin</keyword>
<dbReference type="GO" id="GO:0007229">
    <property type="term" value="P:integrin-mediated signaling pathway"/>
    <property type="evidence" value="ECO:0007669"/>
    <property type="project" value="UniProtKB-KW"/>
</dbReference>
<evidence type="ECO:0000313" key="1">
    <source>
        <dbReference type="EMBL" id="KAJ8022217.1"/>
    </source>
</evidence>
<dbReference type="Proteomes" id="UP001152320">
    <property type="component" value="Chromosome 21"/>
</dbReference>